<dbReference type="CDD" id="cd15040">
    <property type="entry name" value="7tmB2_Adhesion"/>
    <property type="match status" value="1"/>
</dbReference>
<reference evidence="16" key="1">
    <citation type="journal article" date="2019" name="bioRxiv">
        <title>The Genome of the Zebra Mussel, Dreissena polymorpha: A Resource for Invasive Species Research.</title>
        <authorList>
            <person name="McCartney M.A."/>
            <person name="Auch B."/>
            <person name="Kono T."/>
            <person name="Mallez S."/>
            <person name="Zhang Y."/>
            <person name="Obille A."/>
            <person name="Becker A."/>
            <person name="Abrahante J.E."/>
            <person name="Garbe J."/>
            <person name="Badalamenti J.P."/>
            <person name="Herman A."/>
            <person name="Mangelson H."/>
            <person name="Liachko I."/>
            <person name="Sullivan S."/>
            <person name="Sone E.D."/>
            <person name="Koren S."/>
            <person name="Silverstein K.A.T."/>
            <person name="Beckman K.B."/>
            <person name="Gohl D.M."/>
        </authorList>
    </citation>
    <scope>NUCLEOTIDE SEQUENCE</scope>
    <source>
        <strain evidence="16">Duluth1</strain>
        <tissue evidence="16">Whole animal</tissue>
    </source>
</reference>
<organism evidence="16 17">
    <name type="scientific">Dreissena polymorpha</name>
    <name type="common">Zebra mussel</name>
    <name type="synonym">Mytilus polymorpha</name>
    <dbReference type="NCBI Taxonomy" id="45954"/>
    <lineage>
        <taxon>Eukaryota</taxon>
        <taxon>Metazoa</taxon>
        <taxon>Spiralia</taxon>
        <taxon>Lophotrochozoa</taxon>
        <taxon>Mollusca</taxon>
        <taxon>Bivalvia</taxon>
        <taxon>Autobranchia</taxon>
        <taxon>Heteroconchia</taxon>
        <taxon>Euheterodonta</taxon>
        <taxon>Imparidentia</taxon>
        <taxon>Neoheterodontei</taxon>
        <taxon>Myida</taxon>
        <taxon>Dreissenoidea</taxon>
        <taxon>Dreissenidae</taxon>
        <taxon>Dreissena</taxon>
    </lineage>
</organism>
<comment type="subcellular location">
    <subcellularLocation>
        <location evidence="1">Membrane</location>
        <topology evidence="1">Multi-pass membrane protein</topology>
    </subcellularLocation>
</comment>
<feature type="transmembrane region" description="Helical" evidence="10">
    <location>
        <begin position="737"/>
        <end position="758"/>
    </location>
</feature>
<dbReference type="Pfam" id="PF01822">
    <property type="entry name" value="WSC"/>
    <property type="match status" value="1"/>
</dbReference>
<feature type="domain" description="G-protein coupled receptors family 2 profile 2" evidence="13">
    <location>
        <begin position="634"/>
        <end position="874"/>
    </location>
</feature>
<dbReference type="SMART" id="SM00321">
    <property type="entry name" value="WSC"/>
    <property type="match status" value="1"/>
</dbReference>
<evidence type="ECO:0000313" key="16">
    <source>
        <dbReference type="EMBL" id="KAH3729420.1"/>
    </source>
</evidence>
<dbReference type="EMBL" id="JAIWYP010000012">
    <property type="protein sequence ID" value="KAH3729420.1"/>
    <property type="molecule type" value="Genomic_DNA"/>
</dbReference>
<evidence type="ECO:0000256" key="5">
    <source>
        <dbReference type="ARBA" id="ARBA00023136"/>
    </source>
</evidence>
<dbReference type="InterPro" id="IPR046338">
    <property type="entry name" value="GAIN_dom_sf"/>
</dbReference>
<evidence type="ECO:0000256" key="7">
    <source>
        <dbReference type="ARBA" id="ARBA00023180"/>
    </source>
</evidence>
<dbReference type="InterPro" id="IPR035976">
    <property type="entry name" value="Sushi/SCR/CCP_sf"/>
</dbReference>
<keyword evidence="6" id="KW-1015">Disulfide bond</keyword>
<feature type="region of interest" description="Disordered" evidence="9">
    <location>
        <begin position="994"/>
        <end position="1022"/>
    </location>
</feature>
<dbReference type="Pfam" id="PF00084">
    <property type="entry name" value="Sushi"/>
    <property type="match status" value="1"/>
</dbReference>
<evidence type="ECO:0000256" key="8">
    <source>
        <dbReference type="PROSITE-ProRule" id="PRU00302"/>
    </source>
</evidence>
<dbReference type="GO" id="GO:0004930">
    <property type="term" value="F:G protein-coupled receptor activity"/>
    <property type="evidence" value="ECO:0007669"/>
    <property type="project" value="InterPro"/>
</dbReference>
<feature type="domain" description="Sushi" evidence="14">
    <location>
        <begin position="188"/>
        <end position="244"/>
    </location>
</feature>
<feature type="transmembrane region" description="Helical" evidence="10">
    <location>
        <begin position="778"/>
        <end position="801"/>
    </location>
</feature>
<dbReference type="AlphaFoldDB" id="A0A9D4CPX0"/>
<protein>
    <submittedName>
        <fullName evidence="16">Uncharacterized protein</fullName>
    </submittedName>
</protein>
<dbReference type="PROSITE" id="PS50923">
    <property type="entry name" value="SUSHI"/>
    <property type="match status" value="1"/>
</dbReference>
<evidence type="ECO:0000256" key="9">
    <source>
        <dbReference type="SAM" id="MobiDB-lite"/>
    </source>
</evidence>
<evidence type="ECO:0000256" key="2">
    <source>
        <dbReference type="ARBA" id="ARBA00007343"/>
    </source>
</evidence>
<sequence>MAVMLILVMLVQPCLLQVYMGCYDDADDPFGLDEIAVGMTPTICAQHCSIHRYAGMKDYHTCVCGRNLTVIIKKPESECYHSCLDNHFLKCGGYKRISIYKSWDCGVISISNGAITLTNGDSYFGSSAAVNCNVGYRANTSTNIYVDGYLSVERLLVAGELQPRWQDCGFPPYILHDGSWLAANCTIRDCGPLNQIVNGIYNLRGNKSTFGSIADVICNKGFERSQEQIACQEDGMWENANCTIKDCGTLPNPEHGSIEILSDTNREHASLQARGLGRRHIVDKQEYRRLCALLTRITVAENGEKSYPVLLELNCVMIMNVSKGMLADFVRQMDHGNTHSTTAFGIRLTMSLINLSEATEVLSSISNVTSTELLTTAEISTLTYSVDRVADLLNSNGLNNLEIAKTLVEITSKIVDVKNEDAWKSSEQSNNTTGEKLLLFIDKIGDVLRKSIQDVDMNNASIVEENLAVGVHKATTGILVFPNLQILHDSLEKHQWILESKSGILLDTSTLGDADVTIVIFKEITSILPSRSNSSYASKSTLNGPIISVSISNNSSELASPIILTFEHGKTNMTNAVCSFWRFTSTDQLGSWASNGCKVRSSNETITVCECNHLTHFAVLMSPFVEEEANSAALRLLSIVAMSVSAFCLLLMIIVFAKLWRYVRSDKSVITLHLSAALIASYVIFIAGVDQTENKIVCTAVAASLHYIYLVVFCLMLAEGIRMAKDVVLVFDRKSRLLQILVSAWSVPAIIVGTTLAITKTNGYGNENYCWLTLLPGLRWAFVGPALFIILCNIIVLILLFKRMFALKAVNNKTIKEKIKMTLWSLSVLVPLMGISWIFGILYVSKELSFMQYLFSICNGLQGVLIFVFNCVLNGQVRDGLKKERIKYLNKSMTTSFSQGSLFIAKRAGVKPSISSNDQARVQITAPTISTEHDMCLQSFPEESAQKQKDGDPVKTETELSLHHMQQFQDELKKTIELFCNKCGDDLNELPAVNGNPNGNASGDGTGLIIHQPNTSIHRHQK</sequence>
<feature type="transmembrane region" description="Helical" evidence="10">
    <location>
        <begin position="822"/>
        <end position="844"/>
    </location>
</feature>
<keyword evidence="7" id="KW-0325">Glycoprotein</keyword>
<dbReference type="Pfam" id="PF00002">
    <property type="entry name" value="7tm_2"/>
    <property type="match status" value="1"/>
</dbReference>
<dbReference type="GO" id="GO:0005886">
    <property type="term" value="C:plasma membrane"/>
    <property type="evidence" value="ECO:0007669"/>
    <property type="project" value="UniProtKB-SubCell"/>
</dbReference>
<comment type="similarity">
    <text evidence="2">Belongs to the G-protein coupled receptor 2 family. Adhesion G-protein coupled receptor (ADGR) subfamily.</text>
</comment>
<dbReference type="FunFam" id="1.20.1070.10:FF:000058">
    <property type="entry name" value="Adhesion G protein-coupled receptor F5"/>
    <property type="match status" value="1"/>
</dbReference>
<feature type="transmembrane region" description="Helical" evidence="10">
    <location>
        <begin position="636"/>
        <end position="657"/>
    </location>
</feature>
<dbReference type="PROSITE" id="PS50261">
    <property type="entry name" value="G_PROTEIN_RECEP_F2_4"/>
    <property type="match status" value="1"/>
</dbReference>
<dbReference type="GO" id="GO:0007166">
    <property type="term" value="P:cell surface receptor signaling pathway"/>
    <property type="evidence" value="ECO:0007669"/>
    <property type="project" value="InterPro"/>
</dbReference>
<dbReference type="PANTHER" id="PTHR12011:SF347">
    <property type="entry name" value="FI21270P1-RELATED"/>
    <property type="match status" value="1"/>
</dbReference>
<feature type="signal peptide" evidence="11">
    <location>
        <begin position="1"/>
        <end position="16"/>
    </location>
</feature>
<dbReference type="SMART" id="SM00303">
    <property type="entry name" value="GPS"/>
    <property type="match status" value="1"/>
</dbReference>
<dbReference type="SUPFAM" id="SSF57535">
    <property type="entry name" value="Complement control module/SCR domain"/>
    <property type="match status" value="1"/>
</dbReference>
<feature type="chain" id="PRO_5039084819" evidence="11">
    <location>
        <begin position="17"/>
        <end position="1022"/>
    </location>
</feature>
<keyword evidence="8" id="KW-0768">Sushi</keyword>
<keyword evidence="4 10" id="KW-1133">Transmembrane helix</keyword>
<dbReference type="InterPro" id="IPR057244">
    <property type="entry name" value="GAIN_B"/>
</dbReference>
<dbReference type="InterPro" id="IPR000832">
    <property type="entry name" value="GPCR_2_secretin-like"/>
</dbReference>
<comment type="caution">
    <text evidence="16">The sequence shown here is derived from an EMBL/GenBank/DDBJ whole genome shotgun (WGS) entry which is preliminary data.</text>
</comment>
<feature type="domain" description="GAIN-B" evidence="12">
    <location>
        <begin position="482"/>
        <end position="627"/>
    </location>
</feature>
<feature type="domain" description="WSC" evidence="15">
    <location>
        <begin position="16"/>
        <end position="103"/>
    </location>
</feature>
<evidence type="ECO:0000256" key="10">
    <source>
        <dbReference type="SAM" id="Phobius"/>
    </source>
</evidence>
<dbReference type="Proteomes" id="UP000828390">
    <property type="component" value="Unassembled WGS sequence"/>
</dbReference>
<dbReference type="InterPro" id="IPR000436">
    <property type="entry name" value="Sushi_SCR_CCP_dom"/>
</dbReference>
<dbReference type="CDD" id="cd00033">
    <property type="entry name" value="CCP"/>
    <property type="match status" value="1"/>
</dbReference>
<gene>
    <name evidence="16" type="ORF">DPMN_055391</name>
</gene>
<keyword evidence="11" id="KW-0732">Signal</keyword>
<evidence type="ECO:0000256" key="6">
    <source>
        <dbReference type="ARBA" id="ARBA00023157"/>
    </source>
</evidence>
<dbReference type="PANTHER" id="PTHR12011">
    <property type="entry name" value="ADHESION G-PROTEIN COUPLED RECEPTOR"/>
    <property type="match status" value="1"/>
</dbReference>
<keyword evidence="5 10" id="KW-0472">Membrane</keyword>
<proteinExistence type="inferred from homology"/>
<name>A0A9D4CPX0_DREPO</name>
<evidence type="ECO:0000256" key="11">
    <source>
        <dbReference type="SAM" id="SignalP"/>
    </source>
</evidence>
<evidence type="ECO:0000259" key="15">
    <source>
        <dbReference type="PROSITE" id="PS51212"/>
    </source>
</evidence>
<dbReference type="InterPro" id="IPR002889">
    <property type="entry name" value="WSC_carb-bd"/>
</dbReference>
<evidence type="ECO:0000259" key="12">
    <source>
        <dbReference type="PROSITE" id="PS50221"/>
    </source>
</evidence>
<evidence type="ECO:0000259" key="14">
    <source>
        <dbReference type="PROSITE" id="PS50923"/>
    </source>
</evidence>
<dbReference type="Pfam" id="PF01825">
    <property type="entry name" value="GPS"/>
    <property type="match status" value="1"/>
</dbReference>
<evidence type="ECO:0000256" key="3">
    <source>
        <dbReference type="ARBA" id="ARBA00022692"/>
    </source>
</evidence>
<dbReference type="Gene3D" id="1.20.1070.10">
    <property type="entry name" value="Rhodopsin 7-helix transmembrane proteins"/>
    <property type="match status" value="1"/>
</dbReference>
<dbReference type="Gene3D" id="2.60.220.50">
    <property type="match status" value="1"/>
</dbReference>
<comment type="caution">
    <text evidence="8">Lacks conserved residue(s) required for the propagation of feature annotation.</text>
</comment>
<accession>A0A9D4CPX0</accession>
<keyword evidence="3 10" id="KW-0812">Transmembrane</keyword>
<dbReference type="SMART" id="SM00032">
    <property type="entry name" value="CCP"/>
    <property type="match status" value="2"/>
</dbReference>
<feature type="transmembrane region" description="Helical" evidence="10">
    <location>
        <begin position="694"/>
        <end position="717"/>
    </location>
</feature>
<dbReference type="InterPro" id="IPR017981">
    <property type="entry name" value="GPCR_2-like_7TM"/>
</dbReference>
<dbReference type="PROSITE" id="PS50221">
    <property type="entry name" value="GAIN_B"/>
    <property type="match status" value="1"/>
</dbReference>
<evidence type="ECO:0000256" key="1">
    <source>
        <dbReference type="ARBA" id="ARBA00004141"/>
    </source>
</evidence>
<evidence type="ECO:0000256" key="4">
    <source>
        <dbReference type="ARBA" id="ARBA00022989"/>
    </source>
</evidence>
<keyword evidence="17" id="KW-1185">Reference proteome</keyword>
<evidence type="ECO:0000259" key="13">
    <source>
        <dbReference type="PROSITE" id="PS50261"/>
    </source>
</evidence>
<dbReference type="PRINTS" id="PR00249">
    <property type="entry name" value="GPCRSECRETIN"/>
</dbReference>
<dbReference type="PROSITE" id="PS51212">
    <property type="entry name" value="WSC"/>
    <property type="match status" value="1"/>
</dbReference>
<dbReference type="Gene3D" id="2.10.70.10">
    <property type="entry name" value="Complement Module, domain 1"/>
    <property type="match status" value="1"/>
</dbReference>
<dbReference type="InterPro" id="IPR000203">
    <property type="entry name" value="GPS"/>
</dbReference>
<feature type="transmembrane region" description="Helical" evidence="10">
    <location>
        <begin position="850"/>
        <end position="873"/>
    </location>
</feature>
<feature type="transmembrane region" description="Helical" evidence="10">
    <location>
        <begin position="669"/>
        <end position="688"/>
    </location>
</feature>
<reference evidence="16" key="2">
    <citation type="submission" date="2020-11" db="EMBL/GenBank/DDBJ databases">
        <authorList>
            <person name="McCartney M.A."/>
            <person name="Auch B."/>
            <person name="Kono T."/>
            <person name="Mallez S."/>
            <person name="Becker A."/>
            <person name="Gohl D.M."/>
            <person name="Silverstein K.A.T."/>
            <person name="Koren S."/>
            <person name="Bechman K.B."/>
            <person name="Herman A."/>
            <person name="Abrahante J.E."/>
            <person name="Garbe J."/>
        </authorList>
    </citation>
    <scope>NUCLEOTIDE SEQUENCE</scope>
    <source>
        <strain evidence="16">Duluth1</strain>
        <tissue evidence="16">Whole animal</tissue>
    </source>
</reference>
<evidence type="ECO:0000313" key="17">
    <source>
        <dbReference type="Proteomes" id="UP000828390"/>
    </source>
</evidence>